<proteinExistence type="predicted"/>
<organism evidence="2 3">
    <name type="scientific">Podospora didyma</name>
    <dbReference type="NCBI Taxonomy" id="330526"/>
    <lineage>
        <taxon>Eukaryota</taxon>
        <taxon>Fungi</taxon>
        <taxon>Dikarya</taxon>
        <taxon>Ascomycota</taxon>
        <taxon>Pezizomycotina</taxon>
        <taxon>Sordariomycetes</taxon>
        <taxon>Sordariomycetidae</taxon>
        <taxon>Sordariales</taxon>
        <taxon>Podosporaceae</taxon>
        <taxon>Podospora</taxon>
    </lineage>
</organism>
<gene>
    <name evidence="2" type="ORF">B0H63DRAFT_473209</name>
</gene>
<dbReference type="AlphaFoldDB" id="A0AAE0NQ29"/>
<keyword evidence="1" id="KW-1133">Transmembrane helix</keyword>
<name>A0AAE0NQ29_9PEZI</name>
<keyword evidence="1" id="KW-0812">Transmembrane</keyword>
<dbReference type="Proteomes" id="UP001285441">
    <property type="component" value="Unassembled WGS sequence"/>
</dbReference>
<dbReference type="EMBL" id="JAULSW010000004">
    <property type="protein sequence ID" value="KAK3385588.1"/>
    <property type="molecule type" value="Genomic_DNA"/>
</dbReference>
<sequence>MTIRDFASPPSKNTSIATLQSSIETAHTTKKSDQKSVNMSCCTVNQFNKIPGGGPSSGSGAQPKRVARRQAFYNPVVRDISFKIQNPRFISFRDVVITIFSLYALFKAWVPLQILYHATAVFVMKVLSVAWEFAGAVVPWGITAVAVVFSGEEVIRRWKAWSK</sequence>
<evidence type="ECO:0000256" key="1">
    <source>
        <dbReference type="SAM" id="Phobius"/>
    </source>
</evidence>
<protein>
    <submittedName>
        <fullName evidence="2">Uncharacterized protein</fullName>
    </submittedName>
</protein>
<keyword evidence="1" id="KW-0472">Membrane</keyword>
<feature type="transmembrane region" description="Helical" evidence="1">
    <location>
        <begin position="128"/>
        <end position="149"/>
    </location>
</feature>
<evidence type="ECO:0000313" key="3">
    <source>
        <dbReference type="Proteomes" id="UP001285441"/>
    </source>
</evidence>
<comment type="caution">
    <text evidence="2">The sequence shown here is derived from an EMBL/GenBank/DDBJ whole genome shotgun (WGS) entry which is preliminary data.</text>
</comment>
<feature type="transmembrane region" description="Helical" evidence="1">
    <location>
        <begin position="95"/>
        <end position="116"/>
    </location>
</feature>
<accession>A0AAE0NQ29</accession>
<evidence type="ECO:0000313" key="2">
    <source>
        <dbReference type="EMBL" id="KAK3385588.1"/>
    </source>
</evidence>
<reference evidence="2" key="2">
    <citation type="submission" date="2023-06" db="EMBL/GenBank/DDBJ databases">
        <authorList>
            <consortium name="Lawrence Berkeley National Laboratory"/>
            <person name="Haridas S."/>
            <person name="Hensen N."/>
            <person name="Bonometti L."/>
            <person name="Westerberg I."/>
            <person name="Brannstrom I.O."/>
            <person name="Guillou S."/>
            <person name="Cros-Aarteil S."/>
            <person name="Calhoun S."/>
            <person name="Kuo A."/>
            <person name="Mondo S."/>
            <person name="Pangilinan J."/>
            <person name="Riley R."/>
            <person name="LaButti K."/>
            <person name="Andreopoulos B."/>
            <person name="Lipzen A."/>
            <person name="Chen C."/>
            <person name="Yanf M."/>
            <person name="Daum C."/>
            <person name="Ng V."/>
            <person name="Clum A."/>
            <person name="Steindorff A."/>
            <person name="Ohm R."/>
            <person name="Martin F."/>
            <person name="Silar P."/>
            <person name="Natvig D."/>
            <person name="Lalanne C."/>
            <person name="Gautier V."/>
            <person name="Ament-velasquez S.L."/>
            <person name="Kruys A."/>
            <person name="Hutchinson M.I."/>
            <person name="Powell A.J."/>
            <person name="Barry K."/>
            <person name="Miller A.N."/>
            <person name="Grigoriev I.V."/>
            <person name="Debuchy R."/>
            <person name="Gladieux P."/>
            <person name="Thoren M.H."/>
            <person name="Johannesson H."/>
        </authorList>
    </citation>
    <scope>NUCLEOTIDE SEQUENCE</scope>
    <source>
        <strain evidence="2">CBS 232.78</strain>
    </source>
</reference>
<keyword evidence="3" id="KW-1185">Reference proteome</keyword>
<reference evidence="2" key="1">
    <citation type="journal article" date="2023" name="Mol. Phylogenet. Evol.">
        <title>Genome-scale phylogeny and comparative genomics of the fungal order Sordariales.</title>
        <authorList>
            <person name="Hensen N."/>
            <person name="Bonometti L."/>
            <person name="Westerberg I."/>
            <person name="Brannstrom I.O."/>
            <person name="Guillou S."/>
            <person name="Cros-Aarteil S."/>
            <person name="Calhoun S."/>
            <person name="Haridas S."/>
            <person name="Kuo A."/>
            <person name="Mondo S."/>
            <person name="Pangilinan J."/>
            <person name="Riley R."/>
            <person name="LaButti K."/>
            <person name="Andreopoulos B."/>
            <person name="Lipzen A."/>
            <person name="Chen C."/>
            <person name="Yan M."/>
            <person name="Daum C."/>
            <person name="Ng V."/>
            <person name="Clum A."/>
            <person name="Steindorff A."/>
            <person name="Ohm R.A."/>
            <person name="Martin F."/>
            <person name="Silar P."/>
            <person name="Natvig D.O."/>
            <person name="Lalanne C."/>
            <person name="Gautier V."/>
            <person name="Ament-Velasquez S.L."/>
            <person name="Kruys A."/>
            <person name="Hutchinson M.I."/>
            <person name="Powell A.J."/>
            <person name="Barry K."/>
            <person name="Miller A.N."/>
            <person name="Grigoriev I.V."/>
            <person name="Debuchy R."/>
            <person name="Gladieux P."/>
            <person name="Hiltunen Thoren M."/>
            <person name="Johannesson H."/>
        </authorList>
    </citation>
    <scope>NUCLEOTIDE SEQUENCE</scope>
    <source>
        <strain evidence="2">CBS 232.78</strain>
    </source>
</reference>